<dbReference type="SUPFAM" id="SSF81653">
    <property type="entry name" value="Calcium ATPase, transduction domain A"/>
    <property type="match status" value="1"/>
</dbReference>
<feature type="binding site" evidence="16">
    <location>
        <position position="788"/>
    </location>
    <ligand>
        <name>ATP</name>
        <dbReference type="ChEBI" id="CHEBI:30616"/>
    </ligand>
</feature>
<evidence type="ECO:0000256" key="13">
    <source>
        <dbReference type="ARBA" id="ARBA00034036"/>
    </source>
</evidence>
<evidence type="ECO:0000256" key="7">
    <source>
        <dbReference type="ARBA" id="ARBA00022824"/>
    </source>
</evidence>
<comment type="catalytic activity">
    <reaction evidence="14">
        <text>a beta-D-glucosyl-(1&lt;-&gt;1')-N-acylsphing-4-enine(out) + ATP + H2O = a beta-D-glucosyl-(1&lt;-&gt;1')-N-acylsphing-4-enine(in) + ADP + phosphate + H(+)</text>
        <dbReference type="Rhea" id="RHEA:66036"/>
        <dbReference type="ChEBI" id="CHEBI:15377"/>
        <dbReference type="ChEBI" id="CHEBI:15378"/>
        <dbReference type="ChEBI" id="CHEBI:22801"/>
        <dbReference type="ChEBI" id="CHEBI:30616"/>
        <dbReference type="ChEBI" id="CHEBI:43474"/>
        <dbReference type="ChEBI" id="CHEBI:456216"/>
    </reaction>
    <physiologicalReaction direction="left-to-right" evidence="14">
        <dbReference type="Rhea" id="RHEA:66037"/>
    </physiologicalReaction>
</comment>
<dbReference type="GO" id="GO:0005524">
    <property type="term" value="F:ATP binding"/>
    <property type="evidence" value="ECO:0007669"/>
    <property type="project" value="UniProtKB-UniRule"/>
</dbReference>
<evidence type="ECO:0000256" key="18">
    <source>
        <dbReference type="RuleBase" id="RU362033"/>
    </source>
</evidence>
<dbReference type="GO" id="GO:0000287">
    <property type="term" value="F:magnesium ion binding"/>
    <property type="evidence" value="ECO:0007669"/>
    <property type="project" value="UniProtKB-UniRule"/>
</dbReference>
<dbReference type="InterPro" id="IPR008250">
    <property type="entry name" value="ATPase_P-typ_transduc_dom_A_sf"/>
</dbReference>
<sequence>MERFHWVQHRCRQLVARDWRQGWYSAPDGVPSKGSQDGHCSPYRVTGKHRTVFSHNGHQRQEYEAVSKSYKSNAIRTTKYSLLTFIPMNLFEQFHRAANLYFLFLVLLNWVPVVEAFQKEITMIPLLVVLTVIAIKDALEDYRRYLFDKKVNNNVVQVYCSKQKAYTDQCWKDVRVGDFVHLSCNEIIPADMLLLYSSDPRGVCYIETANLDGETNLKQRQVVSDLPVKGLELTPENFNSRIECDNPNNDLSRFRGYMEHTTGVRVGLHNSNLLLRSCTIRNTESVVGIVVYAGHETKAMMNNSGPRYKRSKIEKRLNTEILWCVVLLIIMCLTAAIGHGFWLKDLNDPVFQIDGEMSPVLAGFYVFWTMVIVLQVLIPISLYVSIEIVKLGQIYFIENDLALYNESLNSGIQCRALNITEDLGQIQYLFSDKTGTLTENKMVFRRCSIYGVEYPHEQNAQRLEIYEVEKNKAAGHSVTLKSGTSGKSLSCRSLSCTRSSVSLHTLTAESEEEEEQMSNHIQCSTNAFASRMAKDVIPDTELVRKLHWLCSPEFSLGASSSGTLSNLELTYITDFFLALAICNSVVVSSPSQPQHVIQQEGTPLKSLEEIKLMFQRFSFSPFSAISTLSPPQVKGSPHSLTSRLFTWGKTSSSTLSTVPNNTTDISEPGQERNLDTSNPRQKPDLSGRGEGGDAEHLMDKETEDDGHETKTSYQKGRRDLEEMVREVETRSETGDELLYEAESPDEAALVYAARAYHCTLRGRSAESLLVDLPGIGCMAVQLLHILPFDSNRKRMSVVVRHPLTGQVVVYTKGADTVVMDLVEASIGSAQAQEIYNHIKSQTQKHLDSYAREGLRTLCIAKKVLQEEEYDVWLKRQLLAESSIENREELLLESAQRLETNLTLLGATGIVDRLQEEVPETIEALQRAGIKVWVLTGDKQETAINIACSCKLLCSNDQLLTANCGSKDACAALLKELKQEVHRGESSLTNMAATWNPEESSSDTVTSFILVIDGRTLDWALQDELKSDFLELSCRCKAVICCRSTPLQKSQVVQLIRDQLCTITMAVGDGANDVSMIQSADVGVGISGQEGMQAVMSSDFAISRFKHLSKLLLVHGHWCYSRLANMVLYFIYKNVMYVNLLFWYQFFCGFSGGVMTNSWVLIFFNLLFTSVPPLIYGVLDQFMSADTLMWLPELYQVAQTSKVYGSYMFWITVLDAFYQSLVCFFVPYFALAGSDVGELSFGSPINASALIIILVHQVLESHTLTWIHVLVLVLSGAFYFCFVLLFSVICVTCSPPTNPVGVETLQMSQPLFYIICVLTTVTALLPRLLLKALHSILHPSAVLKSAQMDKVDTEMYRRRMQLWNLKHSRVKLPVCADNPGLEPSTASVVS</sequence>
<dbReference type="GO" id="GO:0045332">
    <property type="term" value="P:phospholipid translocation"/>
    <property type="evidence" value="ECO:0007669"/>
    <property type="project" value="TreeGrafter"/>
</dbReference>
<evidence type="ECO:0000256" key="6">
    <source>
        <dbReference type="ARBA" id="ARBA00022741"/>
    </source>
</evidence>
<feature type="binding site" evidence="16">
    <location>
        <position position="1042"/>
    </location>
    <ligand>
        <name>ATP</name>
        <dbReference type="ChEBI" id="CHEBI:30616"/>
    </ligand>
</feature>
<dbReference type="SUPFAM" id="SSF81660">
    <property type="entry name" value="Metal cation-transporting ATPase, ATP-binding domain N"/>
    <property type="match status" value="1"/>
</dbReference>
<dbReference type="InterPro" id="IPR023214">
    <property type="entry name" value="HAD_sf"/>
</dbReference>
<evidence type="ECO:0000256" key="11">
    <source>
        <dbReference type="ARBA" id="ARBA00022989"/>
    </source>
</evidence>
<feature type="transmembrane region" description="Helical" evidence="18">
    <location>
        <begin position="1240"/>
        <end position="1258"/>
    </location>
</feature>
<feature type="binding site" evidence="16">
    <location>
        <position position="936"/>
    </location>
    <ligand>
        <name>ATP</name>
        <dbReference type="ChEBI" id="CHEBI:30616"/>
    </ligand>
</feature>
<feature type="transmembrane region" description="Helical" evidence="18">
    <location>
        <begin position="1126"/>
        <end position="1146"/>
    </location>
</feature>
<dbReference type="Gene3D" id="3.40.1110.10">
    <property type="entry name" value="Calcium-transporting ATPase, cytoplasmic domain N"/>
    <property type="match status" value="1"/>
</dbReference>
<dbReference type="SUPFAM" id="SSF56784">
    <property type="entry name" value="HAD-like"/>
    <property type="match status" value="2"/>
</dbReference>
<evidence type="ECO:0000256" key="2">
    <source>
        <dbReference type="ARBA" id="ARBA00004477"/>
    </source>
</evidence>
<feature type="binding site" evidence="16">
    <location>
        <position position="432"/>
    </location>
    <ligand>
        <name>ATP</name>
        <dbReference type="ChEBI" id="CHEBI:30616"/>
    </ligand>
</feature>
<dbReference type="PROSITE" id="PS00154">
    <property type="entry name" value="ATPASE_E1_E2"/>
    <property type="match status" value="1"/>
</dbReference>
<feature type="transmembrane region" description="Helical" evidence="18">
    <location>
        <begin position="98"/>
        <end position="117"/>
    </location>
</feature>
<dbReference type="EMBL" id="JAUPFM010000016">
    <property type="protein sequence ID" value="KAK2825809.1"/>
    <property type="molecule type" value="Genomic_DNA"/>
</dbReference>
<feature type="binding site" evidence="16">
    <location>
        <position position="812"/>
    </location>
    <ligand>
        <name>ATP</name>
        <dbReference type="ChEBI" id="CHEBI:30616"/>
    </ligand>
</feature>
<comment type="caution">
    <text evidence="22">The sequence shown here is derived from an EMBL/GenBank/DDBJ whole genome shotgun (WGS) entry which is preliminary data.</text>
</comment>
<gene>
    <name evidence="22" type="ORF">Q5P01_020023</name>
</gene>
<evidence type="ECO:0000256" key="17">
    <source>
        <dbReference type="PIRSR" id="PIRSR606539-3"/>
    </source>
</evidence>
<accession>A0AA88LXN1</accession>
<evidence type="ECO:0000256" key="16">
    <source>
        <dbReference type="PIRSR" id="PIRSR606539-2"/>
    </source>
</evidence>
<evidence type="ECO:0000256" key="9">
    <source>
        <dbReference type="ARBA" id="ARBA00022842"/>
    </source>
</evidence>
<dbReference type="Gene3D" id="3.40.50.1000">
    <property type="entry name" value="HAD superfamily/HAD-like"/>
    <property type="match status" value="1"/>
</dbReference>
<dbReference type="FunFam" id="3.40.50.1000:FF:000001">
    <property type="entry name" value="Phospholipid-transporting ATPase IC"/>
    <property type="match status" value="1"/>
</dbReference>
<dbReference type="InterPro" id="IPR023299">
    <property type="entry name" value="ATPase_P-typ_cyto_dom_N"/>
</dbReference>
<dbReference type="InterPro" id="IPR018303">
    <property type="entry name" value="ATPase_P-typ_P_site"/>
</dbReference>
<dbReference type="FunFam" id="3.40.50.1000:FF:000023">
    <property type="entry name" value="Phospholipid-transporting ATPase"/>
    <property type="match status" value="1"/>
</dbReference>
<feature type="binding site" evidence="16">
    <location>
        <position position="433"/>
    </location>
    <ligand>
        <name>ATP</name>
        <dbReference type="ChEBI" id="CHEBI:30616"/>
    </ligand>
</feature>
<dbReference type="PRINTS" id="PR00119">
    <property type="entry name" value="CATATPASE"/>
</dbReference>
<feature type="transmembrane region" description="Helical" evidence="18">
    <location>
        <begin position="362"/>
        <end position="384"/>
    </location>
</feature>
<protein>
    <recommendedName>
        <fullName evidence="18">Phospholipid-transporting ATPase</fullName>
        <ecNumber evidence="18">7.6.2.1</ecNumber>
    </recommendedName>
</protein>
<evidence type="ECO:0000256" key="8">
    <source>
        <dbReference type="ARBA" id="ARBA00022840"/>
    </source>
</evidence>
<keyword evidence="6 16" id="KW-0547">Nucleotide-binding</keyword>
<keyword evidence="11 18" id="KW-1133">Transmembrane helix</keyword>
<keyword evidence="10 18" id="KW-1278">Translocase</keyword>
<feature type="region of interest" description="Disordered" evidence="19">
    <location>
        <begin position="651"/>
        <end position="721"/>
    </location>
</feature>
<evidence type="ECO:0000313" key="23">
    <source>
        <dbReference type="Proteomes" id="UP001187415"/>
    </source>
</evidence>
<evidence type="ECO:0000256" key="4">
    <source>
        <dbReference type="ARBA" id="ARBA00022692"/>
    </source>
</evidence>
<evidence type="ECO:0000256" key="19">
    <source>
        <dbReference type="SAM" id="MobiDB-lite"/>
    </source>
</evidence>
<keyword evidence="12 18" id="KW-0472">Membrane</keyword>
<evidence type="ECO:0000256" key="5">
    <source>
        <dbReference type="ARBA" id="ARBA00022723"/>
    </source>
</evidence>
<feature type="domain" description="P-type ATPase N-terminal" evidence="20">
    <location>
        <begin position="62"/>
        <end position="122"/>
    </location>
</feature>
<proteinExistence type="inferred from homology"/>
<feature type="binding site" evidence="16">
    <location>
        <position position="855"/>
    </location>
    <ligand>
        <name>ATP</name>
        <dbReference type="ChEBI" id="CHEBI:30616"/>
    </ligand>
</feature>
<feature type="binding site" evidence="17">
    <location>
        <position position="1072"/>
    </location>
    <ligand>
        <name>Mg(2+)</name>
        <dbReference type="ChEBI" id="CHEBI:18420"/>
    </ligand>
</feature>
<comment type="catalytic activity">
    <reaction evidence="13 18">
        <text>ATP + H2O + phospholipidSide 1 = ADP + phosphate + phospholipidSide 2.</text>
        <dbReference type="EC" id="7.6.2.1"/>
    </reaction>
</comment>
<keyword evidence="7" id="KW-0256">Endoplasmic reticulum</keyword>
<dbReference type="PANTHER" id="PTHR24092:SF84">
    <property type="entry name" value="PHOSPHOLIPID-TRANSPORTING ATPASE VD"/>
    <property type="match status" value="1"/>
</dbReference>
<comment type="subcellular location">
    <subcellularLocation>
        <location evidence="2">Endoplasmic reticulum membrane</location>
        <topology evidence="2">Multi-pass membrane protein</topology>
    </subcellularLocation>
    <subcellularLocation>
        <location evidence="18">Membrane</location>
        <topology evidence="18">Multi-pass membrane protein</topology>
    </subcellularLocation>
</comment>
<keyword evidence="23" id="KW-1185">Reference proteome</keyword>
<dbReference type="Gene3D" id="2.70.150.10">
    <property type="entry name" value="Calcium-transporting ATPase, cytoplasmic transduction domain A"/>
    <property type="match status" value="1"/>
</dbReference>
<dbReference type="SFLD" id="SFLDF00027">
    <property type="entry name" value="p-type_atpase"/>
    <property type="match status" value="1"/>
</dbReference>
<dbReference type="Pfam" id="PF16209">
    <property type="entry name" value="PhoLip_ATPase_N"/>
    <property type="match status" value="1"/>
</dbReference>
<dbReference type="GO" id="GO:0005789">
    <property type="term" value="C:endoplasmic reticulum membrane"/>
    <property type="evidence" value="ECO:0007669"/>
    <property type="project" value="UniProtKB-SubCell"/>
</dbReference>
<dbReference type="Proteomes" id="UP001187415">
    <property type="component" value="Unassembled WGS sequence"/>
</dbReference>
<feature type="transmembrane region" description="Helical" evidence="18">
    <location>
        <begin position="321"/>
        <end position="342"/>
    </location>
</feature>
<dbReference type="NCBIfam" id="TIGR01494">
    <property type="entry name" value="ATPase_P-type"/>
    <property type="match status" value="2"/>
</dbReference>
<feature type="binding site" evidence="17">
    <location>
        <position position="434"/>
    </location>
    <ligand>
        <name>Mg(2+)</name>
        <dbReference type="ChEBI" id="CHEBI:18420"/>
    </ligand>
</feature>
<feature type="domain" description="P-type ATPase C-terminal" evidence="21">
    <location>
        <begin position="1094"/>
        <end position="1339"/>
    </location>
</feature>
<keyword evidence="9 17" id="KW-0460">Magnesium</keyword>
<evidence type="ECO:0000259" key="20">
    <source>
        <dbReference type="Pfam" id="PF16209"/>
    </source>
</evidence>
<evidence type="ECO:0000259" key="21">
    <source>
        <dbReference type="Pfam" id="PF16212"/>
    </source>
</evidence>
<name>A0AA88LXN1_CHASR</name>
<feature type="binding site" evidence="16">
    <location>
        <position position="935"/>
    </location>
    <ligand>
        <name>ATP</name>
        <dbReference type="ChEBI" id="CHEBI:30616"/>
    </ligand>
</feature>
<comment type="cofactor">
    <cofactor evidence="1 17">
        <name>Mg(2+)</name>
        <dbReference type="ChEBI" id="CHEBI:18420"/>
    </cofactor>
</comment>
<dbReference type="GO" id="GO:0140351">
    <property type="term" value="F:glycosylceramide flippase activity"/>
    <property type="evidence" value="ECO:0007669"/>
    <property type="project" value="UniProtKB-ARBA"/>
</dbReference>
<dbReference type="InterPro" id="IPR044492">
    <property type="entry name" value="P_typ_ATPase_HD_dom"/>
</dbReference>
<keyword evidence="4 18" id="KW-0812">Transmembrane</keyword>
<dbReference type="GO" id="GO:0016887">
    <property type="term" value="F:ATP hydrolysis activity"/>
    <property type="evidence" value="ECO:0007669"/>
    <property type="project" value="InterPro"/>
</dbReference>
<feature type="binding site" evidence="16">
    <location>
        <position position="1071"/>
    </location>
    <ligand>
        <name>ATP</name>
        <dbReference type="ChEBI" id="CHEBI:30616"/>
    </ligand>
</feature>
<dbReference type="InterPro" id="IPR032631">
    <property type="entry name" value="P-type_ATPase_N"/>
</dbReference>
<dbReference type="EC" id="7.6.2.1" evidence="18"/>
<evidence type="ECO:0000256" key="3">
    <source>
        <dbReference type="ARBA" id="ARBA00008109"/>
    </source>
</evidence>
<feature type="transmembrane region" description="Helical" evidence="18">
    <location>
        <begin position="123"/>
        <end position="139"/>
    </location>
</feature>
<feature type="active site" description="4-aspartylphosphate intermediate" evidence="15">
    <location>
        <position position="432"/>
    </location>
</feature>
<feature type="compositionally biased region" description="Polar residues" evidence="19">
    <location>
        <begin position="651"/>
        <end position="665"/>
    </location>
</feature>
<keyword evidence="8 16" id="KW-0067">ATP-binding</keyword>
<feature type="binding site" evidence="16">
    <location>
        <position position="434"/>
    </location>
    <ligand>
        <name>ATP</name>
        <dbReference type="ChEBI" id="CHEBI:30616"/>
    </ligand>
</feature>
<dbReference type="NCBIfam" id="TIGR01652">
    <property type="entry name" value="ATPase-Plipid"/>
    <property type="match status" value="2"/>
</dbReference>
<dbReference type="Pfam" id="PF16212">
    <property type="entry name" value="PhoLip_ATPase_C"/>
    <property type="match status" value="1"/>
</dbReference>
<feature type="binding site" evidence="17">
    <location>
        <position position="432"/>
    </location>
    <ligand>
        <name>Mg(2+)</name>
        <dbReference type="ChEBI" id="CHEBI:18420"/>
    </ligand>
</feature>
<feature type="binding site" evidence="16">
    <location>
        <position position="937"/>
    </location>
    <ligand>
        <name>ATP</name>
        <dbReference type="ChEBI" id="CHEBI:30616"/>
    </ligand>
</feature>
<feature type="transmembrane region" description="Helical" evidence="18">
    <location>
        <begin position="1265"/>
        <end position="1290"/>
    </location>
</feature>
<dbReference type="SFLD" id="SFLDS00003">
    <property type="entry name" value="Haloacid_Dehalogenase"/>
    <property type="match status" value="1"/>
</dbReference>
<dbReference type="SFLD" id="SFLDG00002">
    <property type="entry name" value="C1.7:_P-type_atpase_like"/>
    <property type="match status" value="1"/>
</dbReference>
<dbReference type="FunFam" id="3.40.1110.10:FF:000009">
    <property type="entry name" value="Phospholipid-transporting ATPase"/>
    <property type="match status" value="1"/>
</dbReference>
<dbReference type="FunFam" id="2.70.150.10:FF:000022">
    <property type="entry name" value="Phospholipid-transporting ATPase"/>
    <property type="match status" value="1"/>
</dbReference>
<keyword evidence="5 17" id="KW-0479">Metal-binding</keyword>
<dbReference type="Pfam" id="PF13246">
    <property type="entry name" value="Cation_ATPase"/>
    <property type="match status" value="1"/>
</dbReference>
<dbReference type="CDD" id="cd02073">
    <property type="entry name" value="P-type_ATPase_APLT_Dnf-like"/>
    <property type="match status" value="1"/>
</dbReference>
<dbReference type="SUPFAM" id="SSF81665">
    <property type="entry name" value="Calcium ATPase, transmembrane domain M"/>
    <property type="match status" value="1"/>
</dbReference>
<feature type="binding site" evidence="16">
    <location>
        <position position="1072"/>
    </location>
    <ligand>
        <name>ATP</name>
        <dbReference type="ChEBI" id="CHEBI:30616"/>
    </ligand>
</feature>
<evidence type="ECO:0000256" key="10">
    <source>
        <dbReference type="ARBA" id="ARBA00022967"/>
    </source>
</evidence>
<evidence type="ECO:0000256" key="14">
    <source>
        <dbReference type="ARBA" id="ARBA00050913"/>
    </source>
</evidence>
<feature type="binding site" evidence="17">
    <location>
        <position position="1068"/>
    </location>
    <ligand>
        <name>Mg(2+)</name>
        <dbReference type="ChEBI" id="CHEBI:18420"/>
    </ligand>
</feature>
<reference evidence="22" key="1">
    <citation type="submission" date="2023-07" db="EMBL/GenBank/DDBJ databases">
        <title>Chromosome-level Genome Assembly of Striped Snakehead (Channa striata).</title>
        <authorList>
            <person name="Liu H."/>
        </authorList>
    </citation>
    <scope>NUCLEOTIDE SEQUENCE</scope>
    <source>
        <strain evidence="22">Gz</strain>
        <tissue evidence="22">Muscle</tissue>
    </source>
</reference>
<feature type="transmembrane region" description="Helical" evidence="18">
    <location>
        <begin position="1310"/>
        <end position="1329"/>
    </location>
</feature>
<comment type="similarity">
    <text evidence="3 18">Belongs to the cation transport ATPase (P-type) (TC 3.A.3) family. Type IV subfamily.</text>
</comment>
<organism evidence="22 23">
    <name type="scientific">Channa striata</name>
    <name type="common">Snakehead murrel</name>
    <name type="synonym">Ophicephalus striatus</name>
    <dbReference type="NCBI Taxonomy" id="64152"/>
    <lineage>
        <taxon>Eukaryota</taxon>
        <taxon>Metazoa</taxon>
        <taxon>Chordata</taxon>
        <taxon>Craniata</taxon>
        <taxon>Vertebrata</taxon>
        <taxon>Euteleostomi</taxon>
        <taxon>Actinopterygii</taxon>
        <taxon>Neopterygii</taxon>
        <taxon>Teleostei</taxon>
        <taxon>Neoteleostei</taxon>
        <taxon>Acanthomorphata</taxon>
        <taxon>Anabantaria</taxon>
        <taxon>Anabantiformes</taxon>
        <taxon>Channoidei</taxon>
        <taxon>Channidae</taxon>
        <taxon>Channa</taxon>
    </lineage>
</organism>
<evidence type="ECO:0000256" key="1">
    <source>
        <dbReference type="ARBA" id="ARBA00001946"/>
    </source>
</evidence>
<evidence type="ECO:0000313" key="22">
    <source>
        <dbReference type="EMBL" id="KAK2825809.1"/>
    </source>
</evidence>
<dbReference type="InterPro" id="IPR023298">
    <property type="entry name" value="ATPase_P-typ_TM_dom_sf"/>
</dbReference>
<feature type="compositionally biased region" description="Basic and acidic residues" evidence="19">
    <location>
        <begin position="681"/>
        <end position="700"/>
    </location>
</feature>
<feature type="transmembrane region" description="Helical" evidence="18">
    <location>
        <begin position="1158"/>
        <end position="1178"/>
    </location>
</feature>
<dbReference type="InterPro" id="IPR032630">
    <property type="entry name" value="P_typ_ATPase_c"/>
</dbReference>
<evidence type="ECO:0000256" key="12">
    <source>
        <dbReference type="ARBA" id="ARBA00023136"/>
    </source>
</evidence>
<dbReference type="GO" id="GO:0005886">
    <property type="term" value="C:plasma membrane"/>
    <property type="evidence" value="ECO:0007669"/>
    <property type="project" value="TreeGrafter"/>
</dbReference>
<dbReference type="GO" id="GO:1990531">
    <property type="term" value="C:phospholipid-translocating ATPase complex"/>
    <property type="evidence" value="ECO:0007669"/>
    <property type="project" value="UniProtKB-ARBA"/>
</dbReference>
<evidence type="ECO:0000256" key="15">
    <source>
        <dbReference type="PIRSR" id="PIRSR606539-1"/>
    </source>
</evidence>
<dbReference type="PANTHER" id="PTHR24092">
    <property type="entry name" value="PROBABLE PHOSPHOLIPID-TRANSPORTING ATPASE"/>
    <property type="match status" value="1"/>
</dbReference>
<dbReference type="InterPro" id="IPR006539">
    <property type="entry name" value="P-type_ATPase_IV"/>
</dbReference>
<feature type="binding site" evidence="16">
    <location>
        <position position="746"/>
    </location>
    <ligand>
        <name>ATP</name>
        <dbReference type="ChEBI" id="CHEBI:30616"/>
    </ligand>
</feature>
<feature type="transmembrane region" description="Helical" evidence="18">
    <location>
        <begin position="1206"/>
        <end position="1228"/>
    </location>
</feature>
<dbReference type="InterPro" id="IPR001757">
    <property type="entry name" value="P_typ_ATPase"/>
</dbReference>
<dbReference type="InterPro" id="IPR036412">
    <property type="entry name" value="HAD-like_sf"/>
</dbReference>
<feature type="binding site" evidence="16">
    <location>
        <position position="1048"/>
    </location>
    <ligand>
        <name>ATP</name>
        <dbReference type="ChEBI" id="CHEBI:30616"/>
    </ligand>
</feature>